<dbReference type="EMBL" id="JACHGR010000007">
    <property type="protein sequence ID" value="MBB6056346.1"/>
    <property type="molecule type" value="Genomic_DNA"/>
</dbReference>
<sequence length="180" mass="21030">MLDILHQEHINIAKLLDVLRDILAAIRSEKPVRFSLLRDALSYLEEVADTYHHPREDLIYDYFSAYRCNEPSVITNELKEQHKEIVSSGEALREMVAMILMDAVIPLDYVAAALEQFIALQQKHLDYEESTVFPLLRRSLTEDDWRHLEHNWAHMTVDDPLFGREIAERYQDLATQLLAV</sequence>
<dbReference type="Gene3D" id="1.20.120.520">
    <property type="entry name" value="nmb1532 protein domain like"/>
    <property type="match status" value="1"/>
</dbReference>
<evidence type="ECO:0000259" key="1">
    <source>
        <dbReference type="Pfam" id="PF01814"/>
    </source>
</evidence>
<protein>
    <submittedName>
        <fullName evidence="2">Hemerythrin-like domain-containing protein</fullName>
    </submittedName>
</protein>
<accession>A0A841GI48</accession>
<evidence type="ECO:0000313" key="3">
    <source>
        <dbReference type="Proteomes" id="UP000585721"/>
    </source>
</evidence>
<dbReference type="PANTHER" id="PTHR39966:SF1">
    <property type="entry name" value="HEMERYTHRIN-LIKE DOMAIN-CONTAINING PROTEIN"/>
    <property type="match status" value="1"/>
</dbReference>
<dbReference type="InterPro" id="IPR012312">
    <property type="entry name" value="Hemerythrin-like"/>
</dbReference>
<name>A0A841GI48_9GAMM</name>
<gene>
    <name evidence="2" type="ORF">HNR75_002278</name>
</gene>
<dbReference type="PANTHER" id="PTHR39966">
    <property type="entry name" value="BLL2471 PROTEIN-RELATED"/>
    <property type="match status" value="1"/>
</dbReference>
<feature type="domain" description="Hemerythrin-like" evidence="1">
    <location>
        <begin position="2"/>
        <end position="136"/>
    </location>
</feature>
<dbReference type="GO" id="GO:0005886">
    <property type="term" value="C:plasma membrane"/>
    <property type="evidence" value="ECO:0007669"/>
    <property type="project" value="TreeGrafter"/>
</dbReference>
<dbReference type="Proteomes" id="UP000585721">
    <property type="component" value="Unassembled WGS sequence"/>
</dbReference>
<dbReference type="AlphaFoldDB" id="A0A841GI48"/>
<reference evidence="2 3" key="1">
    <citation type="submission" date="2020-08" db="EMBL/GenBank/DDBJ databases">
        <title>Genomic Encyclopedia of Type Strains, Phase IV (KMG-IV): sequencing the most valuable type-strain genomes for metagenomic binning, comparative biology and taxonomic classification.</title>
        <authorList>
            <person name="Goeker M."/>
        </authorList>
    </citation>
    <scope>NUCLEOTIDE SEQUENCE [LARGE SCALE GENOMIC DNA]</scope>
    <source>
        <strain evidence="2 3">DSM 22975</strain>
    </source>
</reference>
<keyword evidence="3" id="KW-1185">Reference proteome</keyword>
<comment type="caution">
    <text evidence="2">The sequence shown here is derived from an EMBL/GenBank/DDBJ whole genome shotgun (WGS) entry which is preliminary data.</text>
</comment>
<dbReference type="Pfam" id="PF01814">
    <property type="entry name" value="Hemerythrin"/>
    <property type="match status" value="1"/>
</dbReference>
<organism evidence="2 3">
    <name type="scientific">Tolumonas osonensis</name>
    <dbReference type="NCBI Taxonomy" id="675874"/>
    <lineage>
        <taxon>Bacteria</taxon>
        <taxon>Pseudomonadati</taxon>
        <taxon>Pseudomonadota</taxon>
        <taxon>Gammaproteobacteria</taxon>
        <taxon>Aeromonadales</taxon>
        <taxon>Aeromonadaceae</taxon>
        <taxon>Tolumonas</taxon>
    </lineage>
</organism>
<evidence type="ECO:0000313" key="2">
    <source>
        <dbReference type="EMBL" id="MBB6056346.1"/>
    </source>
</evidence>
<proteinExistence type="predicted"/>
<dbReference type="RefSeq" id="WP_188027067.1">
    <property type="nucleotide sequence ID" value="NZ_JACHGR010000007.1"/>
</dbReference>